<dbReference type="Pfam" id="PF00583">
    <property type="entry name" value="Acetyltransf_1"/>
    <property type="match status" value="1"/>
</dbReference>
<feature type="domain" description="N-acetyltransferase" evidence="3">
    <location>
        <begin position="1"/>
        <end position="157"/>
    </location>
</feature>
<dbReference type="GO" id="GO:0016746">
    <property type="term" value="F:acyltransferase activity"/>
    <property type="evidence" value="ECO:0007669"/>
    <property type="project" value="UniProtKB-KW"/>
</dbReference>
<dbReference type="InterPro" id="IPR000182">
    <property type="entry name" value="GNAT_dom"/>
</dbReference>
<dbReference type="EMBL" id="JBHUHT010000012">
    <property type="protein sequence ID" value="MFD2096545.1"/>
    <property type="molecule type" value="Genomic_DNA"/>
</dbReference>
<dbReference type="EC" id="2.3.-.-" evidence="4"/>
<name>A0ABW4XNE6_9GAMM</name>
<proteinExistence type="predicted"/>
<protein>
    <submittedName>
        <fullName evidence="4">GNAT family N-acetyltransferase</fullName>
        <ecNumber evidence="4">2.3.-.-</ecNumber>
    </submittedName>
</protein>
<comment type="caution">
    <text evidence="4">The sequence shown here is derived from an EMBL/GenBank/DDBJ whole genome shotgun (WGS) entry which is preliminary data.</text>
</comment>
<evidence type="ECO:0000313" key="4">
    <source>
        <dbReference type="EMBL" id="MFD2096545.1"/>
    </source>
</evidence>
<keyword evidence="1 4" id="KW-0808">Transferase</keyword>
<sequence length="157" mass="17405">MIREVRAEDNSALADVIRRVLIEFGANKPGFAWQDPSLDCMFESYSAPGHCYLVAIEDGKLLGGAGIGPLEGDGGARCELQKMYLLPDARGRGFGGQIIDRLLDWAKHRYQYCYLETLASMSAANRLYLHRGFQQLAEPLGCTGHGSCDTWYGKRLN</sequence>
<gene>
    <name evidence="4" type="ORF">ACFSJ3_11155</name>
</gene>
<dbReference type="RefSeq" id="WP_345339067.1">
    <property type="nucleotide sequence ID" value="NZ_BAABLI010000008.1"/>
</dbReference>
<evidence type="ECO:0000256" key="2">
    <source>
        <dbReference type="ARBA" id="ARBA00023315"/>
    </source>
</evidence>
<dbReference type="SUPFAM" id="SSF55729">
    <property type="entry name" value="Acyl-CoA N-acyltransferases (Nat)"/>
    <property type="match status" value="1"/>
</dbReference>
<evidence type="ECO:0000259" key="3">
    <source>
        <dbReference type="PROSITE" id="PS51186"/>
    </source>
</evidence>
<dbReference type="InterPro" id="IPR050832">
    <property type="entry name" value="Bact_Acetyltransf"/>
</dbReference>
<dbReference type="PROSITE" id="PS51186">
    <property type="entry name" value="GNAT"/>
    <property type="match status" value="1"/>
</dbReference>
<accession>A0ABW4XNE6</accession>
<evidence type="ECO:0000313" key="5">
    <source>
        <dbReference type="Proteomes" id="UP001597380"/>
    </source>
</evidence>
<dbReference type="PANTHER" id="PTHR43877:SF2">
    <property type="entry name" value="AMINOALKYLPHOSPHONATE N-ACETYLTRANSFERASE-RELATED"/>
    <property type="match status" value="1"/>
</dbReference>
<reference evidence="5" key="1">
    <citation type="journal article" date="2019" name="Int. J. Syst. Evol. Microbiol.">
        <title>The Global Catalogue of Microorganisms (GCM) 10K type strain sequencing project: providing services to taxonomists for standard genome sequencing and annotation.</title>
        <authorList>
            <consortium name="The Broad Institute Genomics Platform"/>
            <consortium name="The Broad Institute Genome Sequencing Center for Infectious Disease"/>
            <person name="Wu L."/>
            <person name="Ma J."/>
        </authorList>
    </citation>
    <scope>NUCLEOTIDE SEQUENCE [LARGE SCALE GENOMIC DNA]</scope>
    <source>
        <strain evidence="5">CGMCC 1.10992</strain>
    </source>
</reference>
<dbReference type="CDD" id="cd04301">
    <property type="entry name" value="NAT_SF"/>
    <property type="match status" value="1"/>
</dbReference>
<organism evidence="4 5">
    <name type="scientific">Corallincola platygyrae</name>
    <dbReference type="NCBI Taxonomy" id="1193278"/>
    <lineage>
        <taxon>Bacteria</taxon>
        <taxon>Pseudomonadati</taxon>
        <taxon>Pseudomonadota</taxon>
        <taxon>Gammaproteobacteria</taxon>
        <taxon>Alteromonadales</taxon>
        <taxon>Psychromonadaceae</taxon>
        <taxon>Corallincola</taxon>
    </lineage>
</organism>
<dbReference type="InterPro" id="IPR016181">
    <property type="entry name" value="Acyl_CoA_acyltransferase"/>
</dbReference>
<keyword evidence="2 4" id="KW-0012">Acyltransferase</keyword>
<dbReference type="PANTHER" id="PTHR43877">
    <property type="entry name" value="AMINOALKYLPHOSPHONATE N-ACETYLTRANSFERASE-RELATED-RELATED"/>
    <property type="match status" value="1"/>
</dbReference>
<keyword evidence="5" id="KW-1185">Reference proteome</keyword>
<evidence type="ECO:0000256" key="1">
    <source>
        <dbReference type="ARBA" id="ARBA00022679"/>
    </source>
</evidence>
<dbReference type="Proteomes" id="UP001597380">
    <property type="component" value="Unassembled WGS sequence"/>
</dbReference>
<dbReference type="Gene3D" id="3.40.630.30">
    <property type="match status" value="1"/>
</dbReference>